<dbReference type="GO" id="GO:0004518">
    <property type="term" value="F:nuclease activity"/>
    <property type="evidence" value="ECO:0007669"/>
    <property type="project" value="UniProtKB-KW"/>
</dbReference>
<comment type="subcellular location">
    <subcellularLocation>
        <location evidence="1">Cytoplasm</location>
    </subcellularLocation>
</comment>
<dbReference type="PANTHER" id="PTHR43152">
    <property type="entry name" value="UVRABC SYSTEM PROTEIN A"/>
    <property type="match status" value="1"/>
</dbReference>
<evidence type="ECO:0000256" key="5">
    <source>
        <dbReference type="ARBA" id="ARBA00022763"/>
    </source>
</evidence>
<keyword evidence="7" id="KW-0067">ATP-binding</keyword>
<evidence type="ECO:0000256" key="4">
    <source>
        <dbReference type="ARBA" id="ARBA00022741"/>
    </source>
</evidence>
<evidence type="ECO:0000256" key="7">
    <source>
        <dbReference type="ARBA" id="ARBA00022840"/>
    </source>
</evidence>
<dbReference type="GO" id="GO:0005524">
    <property type="term" value="F:ATP binding"/>
    <property type="evidence" value="ECO:0007669"/>
    <property type="project" value="UniProtKB-KW"/>
</dbReference>
<evidence type="ECO:0000313" key="17">
    <source>
        <dbReference type="Proteomes" id="UP000483004"/>
    </source>
</evidence>
<keyword evidence="5" id="KW-0227">DNA damage</keyword>
<evidence type="ECO:0000256" key="1">
    <source>
        <dbReference type="ARBA" id="ARBA00004496"/>
    </source>
</evidence>
<keyword evidence="3" id="KW-0677">Repeat</keyword>
<dbReference type="EMBL" id="WBMR01000047">
    <property type="protein sequence ID" value="KAB2380143.1"/>
    <property type="molecule type" value="Genomic_DNA"/>
</dbReference>
<dbReference type="OrthoDB" id="9809851at2"/>
<protein>
    <recommendedName>
        <fullName evidence="12">UvrABC system protein A</fullName>
    </recommendedName>
    <alternativeName>
        <fullName evidence="13">Excinuclease ABC subunit A</fullName>
    </alternativeName>
</protein>
<evidence type="ECO:0000256" key="9">
    <source>
        <dbReference type="ARBA" id="ARBA00023125"/>
    </source>
</evidence>
<dbReference type="Gene3D" id="3.40.50.300">
    <property type="entry name" value="P-loop containing nucleotide triphosphate hydrolases"/>
    <property type="match status" value="2"/>
</dbReference>
<organism evidence="16 17">
    <name type="scientific">Actinomadura montaniterrae</name>
    <dbReference type="NCBI Taxonomy" id="1803903"/>
    <lineage>
        <taxon>Bacteria</taxon>
        <taxon>Bacillati</taxon>
        <taxon>Actinomycetota</taxon>
        <taxon>Actinomycetes</taxon>
        <taxon>Streptosporangiales</taxon>
        <taxon>Thermomonosporaceae</taxon>
        <taxon>Actinomadura</taxon>
    </lineage>
</organism>
<evidence type="ECO:0000259" key="15">
    <source>
        <dbReference type="PROSITE" id="PS50893"/>
    </source>
</evidence>
<sequence>MSTTTSADEPDARPVTPHDAPHVADSHELIRVHGARENNLKDVGIEIPKRRLTVFTGVSGSGKTSLVFNTIAAESQRMINETYSTFVQGFMPAQARPDVDVLEGLTTAIIVDQQRMGADPRSTVGTATDAHAMLRILFSRLGRPHIGSPQAFSFNVASISGGGAVKYERGGKTVKERRSFTITGGMCPRCEGRGTVSDIDLTELYDADKSLNEGALKIPGYSMDGWYGRIFRGCGYFDPDKPIRKYTKKELDDLLHREPTKIKVDGINLTYEGLIPRIQKSMLSKDVDSLQPHVRAFVTRATTFTVCPDCDGTRLTEAARSSKIDGISIADACAMQISDLAAWVRGLDEPSVAPLLAKLAHTLDSFVEIGLGYLSLERPSGTLSGGEAQRVKMIRHLGSSLTDVTYVFDEPTIGLHPHDIQRMNGLLLRLRDKGNTVLVVEHKPEAIAIADHVVDLGPGAGTNGGTVCFEGTVEGLRASGTVTGRHLDDRAALKKAVREPTGKLEIRGASTHNLQDVDVDIPLGVLTVVTGVAGSGKSSLVHGSIPAGAGVVAIDQGAIRGSRRSNPATYTGLLDPIRKAFAKANGVKPALFSANSEGACPACNGAGVVYTDLAMMAGVAVTCEECEGRRFQEAVLDYRLGGRNIAEVLAMPVAEAEEFFGDGEARLPAAHKILRRLADVGLGYLGIGQPLTTLSGGERQRLKLATHMGEDGGVYVLDEPTAGLHLADVEQLLGLLDRLVDAGKSVIVIEHHQAVMAHADWIIDLGPGAGHDGGRVVFEGTPADLVAARSTLTGEHLAAYVGG</sequence>
<evidence type="ECO:0000256" key="14">
    <source>
        <dbReference type="SAM" id="MobiDB-lite"/>
    </source>
</evidence>
<dbReference type="Gene3D" id="1.20.1580.10">
    <property type="entry name" value="ABC transporter ATPase like domain"/>
    <property type="match status" value="2"/>
</dbReference>
<keyword evidence="4" id="KW-0547">Nucleotide-binding</keyword>
<dbReference type="InterPro" id="IPR027417">
    <property type="entry name" value="P-loop_NTPase"/>
</dbReference>
<evidence type="ECO:0000256" key="3">
    <source>
        <dbReference type="ARBA" id="ARBA00022737"/>
    </source>
</evidence>
<gene>
    <name evidence="16" type="ORF">F9B16_18370</name>
</gene>
<keyword evidence="9" id="KW-0238">DNA-binding</keyword>
<evidence type="ECO:0000256" key="8">
    <source>
        <dbReference type="ARBA" id="ARBA00022881"/>
    </source>
</evidence>
<feature type="region of interest" description="Disordered" evidence="14">
    <location>
        <begin position="1"/>
        <end position="23"/>
    </location>
</feature>
<dbReference type="PROSITE" id="PS50893">
    <property type="entry name" value="ABC_TRANSPORTER_2"/>
    <property type="match status" value="1"/>
</dbReference>
<dbReference type="SUPFAM" id="SSF52540">
    <property type="entry name" value="P-loop containing nucleoside triphosphate hydrolases"/>
    <property type="match status" value="2"/>
</dbReference>
<dbReference type="AlphaFoldDB" id="A0A6L3VUQ2"/>
<dbReference type="Gene3D" id="1.10.8.280">
    <property type="entry name" value="ABC transporter ATPase domain-like"/>
    <property type="match status" value="1"/>
</dbReference>
<evidence type="ECO:0000256" key="13">
    <source>
        <dbReference type="ARBA" id="ARBA00042156"/>
    </source>
</evidence>
<proteinExistence type="inferred from homology"/>
<keyword evidence="10" id="KW-0234">DNA repair</keyword>
<dbReference type="GO" id="GO:0006281">
    <property type="term" value="P:DNA repair"/>
    <property type="evidence" value="ECO:0007669"/>
    <property type="project" value="UniProtKB-KW"/>
</dbReference>
<evidence type="ECO:0000256" key="11">
    <source>
        <dbReference type="ARBA" id="ARBA00038000"/>
    </source>
</evidence>
<accession>A0A6L3VUQ2</accession>
<evidence type="ECO:0000256" key="12">
    <source>
        <dbReference type="ARBA" id="ARBA00039316"/>
    </source>
</evidence>
<keyword evidence="17" id="KW-1185">Reference proteome</keyword>
<feature type="domain" description="ABC transporter" evidence="15">
    <location>
        <begin position="497"/>
        <end position="792"/>
    </location>
</feature>
<dbReference type="Proteomes" id="UP000483004">
    <property type="component" value="Unassembled WGS sequence"/>
</dbReference>
<keyword evidence="2" id="KW-0963">Cytoplasm</keyword>
<dbReference type="GO" id="GO:0016887">
    <property type="term" value="F:ATP hydrolysis activity"/>
    <property type="evidence" value="ECO:0007669"/>
    <property type="project" value="InterPro"/>
</dbReference>
<evidence type="ECO:0000256" key="6">
    <source>
        <dbReference type="ARBA" id="ARBA00022769"/>
    </source>
</evidence>
<dbReference type="InterPro" id="IPR003439">
    <property type="entry name" value="ABC_transporter-like_ATP-bd"/>
</dbReference>
<keyword evidence="8" id="KW-0267">Excision nuclease</keyword>
<name>A0A6L3VUQ2_9ACTN</name>
<evidence type="ECO:0000313" key="16">
    <source>
        <dbReference type="EMBL" id="KAB2380143.1"/>
    </source>
</evidence>
<dbReference type="Pfam" id="PF00005">
    <property type="entry name" value="ABC_tran"/>
    <property type="match status" value="1"/>
</dbReference>
<evidence type="ECO:0000256" key="2">
    <source>
        <dbReference type="ARBA" id="ARBA00022490"/>
    </source>
</evidence>
<keyword evidence="6" id="KW-0228">DNA excision</keyword>
<comment type="similarity">
    <text evidence="11">Belongs to the ABC transporter superfamily. UvrA family.</text>
</comment>
<dbReference type="GO" id="GO:0003677">
    <property type="term" value="F:DNA binding"/>
    <property type="evidence" value="ECO:0007669"/>
    <property type="project" value="UniProtKB-KW"/>
</dbReference>
<dbReference type="GO" id="GO:0005737">
    <property type="term" value="C:cytoplasm"/>
    <property type="evidence" value="ECO:0007669"/>
    <property type="project" value="UniProtKB-SubCell"/>
</dbReference>
<evidence type="ECO:0000256" key="10">
    <source>
        <dbReference type="ARBA" id="ARBA00023204"/>
    </source>
</evidence>
<dbReference type="RefSeq" id="WP_151541310.1">
    <property type="nucleotide sequence ID" value="NZ_WBMR01000047.1"/>
</dbReference>
<dbReference type="PANTHER" id="PTHR43152:SF2">
    <property type="entry name" value="DRUG RESISTANCE ABC TRANSPORTER"/>
    <property type="match status" value="1"/>
</dbReference>
<comment type="caution">
    <text evidence="16">The sequence shown here is derived from an EMBL/GenBank/DDBJ whole genome shotgun (WGS) entry which is preliminary data.</text>
</comment>
<reference evidence="16 17" key="1">
    <citation type="submission" date="2019-09" db="EMBL/GenBank/DDBJ databases">
        <title>Actinomadura physcomitrii sp. nov., a novel actinomycete isolated from moss [Physcomitrium sphaericum (Ludw) Fuernr].</title>
        <authorList>
            <person name="Liu C."/>
            <person name="Zhuang X."/>
        </authorList>
    </citation>
    <scope>NUCLEOTIDE SEQUENCE [LARGE SCALE GENOMIC DNA]</scope>
    <source>
        <strain evidence="16 17">CYP1-1B</strain>
    </source>
</reference>